<proteinExistence type="predicted"/>
<accession>A0A1V6NJ63</accession>
<keyword evidence="3" id="KW-1185">Reference proteome</keyword>
<sequence length="95" mass="10727">MQAISRHYDHRSRKTDEHLGSPLPVSNEAGVSSSKLTKTMPANRTGACLQSLQHLVQDSKDLPPTGKSQAIQMLDQYKSWSTYCDGFRFQQDFLK</sequence>
<reference evidence="3" key="1">
    <citation type="journal article" date="2017" name="Nat. Microbiol.">
        <title>Global analysis of biosynthetic gene clusters reveals vast potential of secondary metabolite production in Penicillium species.</title>
        <authorList>
            <person name="Nielsen J.C."/>
            <person name="Grijseels S."/>
            <person name="Prigent S."/>
            <person name="Ji B."/>
            <person name="Dainat J."/>
            <person name="Nielsen K.F."/>
            <person name="Frisvad J.C."/>
            <person name="Workman M."/>
            <person name="Nielsen J."/>
        </authorList>
    </citation>
    <scope>NUCLEOTIDE SEQUENCE [LARGE SCALE GENOMIC DNA]</scope>
    <source>
        <strain evidence="3">IBT 4502</strain>
    </source>
</reference>
<organism evidence="2 3">
    <name type="scientific">Penicillium polonicum</name>
    <dbReference type="NCBI Taxonomy" id="60169"/>
    <lineage>
        <taxon>Eukaryota</taxon>
        <taxon>Fungi</taxon>
        <taxon>Dikarya</taxon>
        <taxon>Ascomycota</taxon>
        <taxon>Pezizomycotina</taxon>
        <taxon>Eurotiomycetes</taxon>
        <taxon>Eurotiomycetidae</taxon>
        <taxon>Eurotiales</taxon>
        <taxon>Aspergillaceae</taxon>
        <taxon>Penicillium</taxon>
    </lineage>
</organism>
<dbReference type="EMBL" id="MDYM01000007">
    <property type="protein sequence ID" value="OQD64476.1"/>
    <property type="molecule type" value="Genomic_DNA"/>
</dbReference>
<protein>
    <submittedName>
        <fullName evidence="2">Uncharacterized protein</fullName>
    </submittedName>
</protein>
<dbReference type="Proteomes" id="UP000191408">
    <property type="component" value="Unassembled WGS sequence"/>
</dbReference>
<evidence type="ECO:0000313" key="2">
    <source>
        <dbReference type="EMBL" id="OQD64476.1"/>
    </source>
</evidence>
<comment type="caution">
    <text evidence="2">The sequence shown here is derived from an EMBL/GenBank/DDBJ whole genome shotgun (WGS) entry which is preliminary data.</text>
</comment>
<feature type="region of interest" description="Disordered" evidence="1">
    <location>
        <begin position="1"/>
        <end position="34"/>
    </location>
</feature>
<gene>
    <name evidence="2" type="ORF">PENPOL_c007G07400</name>
</gene>
<name>A0A1V6NJ63_PENPO</name>
<dbReference type="AlphaFoldDB" id="A0A1V6NJ63"/>
<evidence type="ECO:0000256" key="1">
    <source>
        <dbReference type="SAM" id="MobiDB-lite"/>
    </source>
</evidence>
<evidence type="ECO:0000313" key="3">
    <source>
        <dbReference type="Proteomes" id="UP000191408"/>
    </source>
</evidence>